<dbReference type="RefSeq" id="WP_144301969.1">
    <property type="nucleotide sequence ID" value="NZ_QMIE01000003.1"/>
</dbReference>
<dbReference type="Gene3D" id="1.25.40.10">
    <property type="entry name" value="Tetratricopeptide repeat domain"/>
    <property type="match status" value="2"/>
</dbReference>
<dbReference type="SMART" id="SM00028">
    <property type="entry name" value="TPR"/>
    <property type="match status" value="4"/>
</dbReference>
<accession>A0A7M3MHP0</accession>
<sequence length="707" mass="80614">MGGATRNSRNHAEPSEPAADVLTPYRDKPFHIYVIDRALRDQLRVILEALKFSNVIVHKAPLSYFENARTLGQLLLTREGVFLVNPPAHAVSPGSKTRIPKDLPEYFETVKLVVGNTRRDVMKTLSKCVPVFTDIHFSQKRENTLITLAQYGISGAFILQKLESLANLAPRMREIHAKEQLMERYREVRDYLTEYLPHREGRLEELKERQEERELSARKAESDQWIRQGHEARAAGDWERAVQCFSKAIETYPQNPSAYMESGRTYVRLKRYPKALMRFAQAEEVAEGSPEPNKEIGMVRVLQAQERVRAGESPEHAEVMQLLDDALANFQKALDKASAIKPLGEEDHRQRDVEAVTRIAGDLMKIDLRSRLGKNHPAVKKLGAMARTAFNKVANTEMDELPAGQLIFLGLAAIEDRNFTEAERLLFKAAREESHFAEACNEIIYMGTLVRKLEGPLRAIDIYNRLLDLDPPNKAAVNFNLAVAYAVEHKELESAGAIVRGLMLEPALAQNEMFYKNHQLYQVLETVVDLFDTVDQTKKRMQVPELVARSVYFQERLERLILTGQQKDALVLAYNLAKKIPEFFARESVLASKTIVEFLQARTSMCRSAGKESLVWLAGFLEDFLERRKQANYPKRLIAYMRFKAEALKTLESGGERSEAAYYLAKAVMAHPEYTQSVEFYASRQFLQLVDEIHEALRYVDVGKVRG</sequence>
<proteinExistence type="predicted"/>
<comment type="caution">
    <text evidence="5">The sequence shown here is derived from an EMBL/GenBank/DDBJ whole genome shotgun (WGS) entry which is preliminary data.</text>
</comment>
<evidence type="ECO:0000256" key="2">
    <source>
        <dbReference type="ARBA" id="ARBA00022803"/>
    </source>
</evidence>
<gene>
    <name evidence="5" type="ORF">DPQ33_04355</name>
</gene>
<reference evidence="5 6" key="1">
    <citation type="submission" date="2018-06" db="EMBL/GenBank/DDBJ databases">
        <title>Complete genome of Desulfovibrio indonesiensis P37SLT.</title>
        <authorList>
            <person name="Crispim J.S."/>
            <person name="Vidigal P.M.P."/>
            <person name="Silva L.C.F."/>
            <person name="Laguardia C.N."/>
            <person name="Araujo L.C."/>
            <person name="Dias R.S."/>
            <person name="Sousa M.P."/>
            <person name="Paula S.O."/>
            <person name="Silva C."/>
        </authorList>
    </citation>
    <scope>NUCLEOTIDE SEQUENCE [LARGE SCALE GENOMIC DNA]</scope>
    <source>
        <strain evidence="5 6">P37SLT</strain>
    </source>
</reference>
<keyword evidence="2 3" id="KW-0802">TPR repeat</keyword>
<protein>
    <recommendedName>
        <fullName evidence="7">Tetratricopeptide repeat protein</fullName>
    </recommendedName>
</protein>
<feature type="repeat" description="TPR" evidence="3">
    <location>
        <begin position="222"/>
        <end position="255"/>
    </location>
</feature>
<evidence type="ECO:0000313" key="5">
    <source>
        <dbReference type="EMBL" id="TVM18713.1"/>
    </source>
</evidence>
<dbReference type="OrthoDB" id="5438159at2"/>
<evidence type="ECO:0000256" key="4">
    <source>
        <dbReference type="SAM" id="MobiDB-lite"/>
    </source>
</evidence>
<dbReference type="EMBL" id="QMIE01000003">
    <property type="protein sequence ID" value="TVM18713.1"/>
    <property type="molecule type" value="Genomic_DNA"/>
</dbReference>
<evidence type="ECO:0000256" key="3">
    <source>
        <dbReference type="PROSITE-ProRule" id="PRU00339"/>
    </source>
</evidence>
<dbReference type="Proteomes" id="UP000448292">
    <property type="component" value="Unassembled WGS sequence"/>
</dbReference>
<feature type="repeat" description="TPR" evidence="3">
    <location>
        <begin position="256"/>
        <end position="289"/>
    </location>
</feature>
<dbReference type="SUPFAM" id="SSF48452">
    <property type="entry name" value="TPR-like"/>
    <property type="match status" value="1"/>
</dbReference>
<dbReference type="PANTHER" id="PTHR44943">
    <property type="entry name" value="CELLULOSE SYNTHASE OPERON PROTEIN C"/>
    <property type="match status" value="1"/>
</dbReference>
<feature type="region of interest" description="Disordered" evidence="4">
    <location>
        <begin position="1"/>
        <end position="22"/>
    </location>
</feature>
<dbReference type="PANTHER" id="PTHR44943:SF8">
    <property type="entry name" value="TPR REPEAT-CONTAINING PROTEIN MJ0263"/>
    <property type="match status" value="1"/>
</dbReference>
<dbReference type="Pfam" id="PF13432">
    <property type="entry name" value="TPR_16"/>
    <property type="match status" value="1"/>
</dbReference>
<dbReference type="InterPro" id="IPR051685">
    <property type="entry name" value="Ycf3/AcsC/BcsC/TPR_MFPF"/>
</dbReference>
<name>A0A7M3MHP0_9BACT</name>
<dbReference type="AlphaFoldDB" id="A0A7M3MHP0"/>
<evidence type="ECO:0008006" key="7">
    <source>
        <dbReference type="Google" id="ProtNLM"/>
    </source>
</evidence>
<dbReference type="PROSITE" id="PS50005">
    <property type="entry name" value="TPR"/>
    <property type="match status" value="2"/>
</dbReference>
<keyword evidence="1" id="KW-0677">Repeat</keyword>
<evidence type="ECO:0000256" key="1">
    <source>
        <dbReference type="ARBA" id="ARBA00022737"/>
    </source>
</evidence>
<evidence type="ECO:0000313" key="6">
    <source>
        <dbReference type="Proteomes" id="UP000448292"/>
    </source>
</evidence>
<dbReference type="InterPro" id="IPR011990">
    <property type="entry name" value="TPR-like_helical_dom_sf"/>
</dbReference>
<keyword evidence="6" id="KW-1185">Reference proteome</keyword>
<organism evidence="5 6">
    <name type="scientific">Oceanidesulfovibrio indonesiensis</name>
    <dbReference type="NCBI Taxonomy" id="54767"/>
    <lineage>
        <taxon>Bacteria</taxon>
        <taxon>Pseudomonadati</taxon>
        <taxon>Thermodesulfobacteriota</taxon>
        <taxon>Desulfovibrionia</taxon>
        <taxon>Desulfovibrionales</taxon>
        <taxon>Desulfovibrionaceae</taxon>
        <taxon>Oceanidesulfovibrio</taxon>
    </lineage>
</organism>
<dbReference type="InterPro" id="IPR019734">
    <property type="entry name" value="TPR_rpt"/>
</dbReference>